<dbReference type="KEGG" id="sla:SERLADRAFT_431750"/>
<dbReference type="AlphaFoldDB" id="F8NDM1"/>
<dbReference type="EMBL" id="GL945428">
    <property type="protein sequence ID" value="EGO30254.1"/>
    <property type="molecule type" value="Genomic_DNA"/>
</dbReference>
<name>F8NDM1_SERL9</name>
<gene>
    <name evidence="1" type="ORF">SERLADRAFT_431750</name>
</gene>
<evidence type="ECO:0000313" key="1">
    <source>
        <dbReference type="EMBL" id="EGO30254.1"/>
    </source>
</evidence>
<reference evidence="2" key="1">
    <citation type="journal article" date="2011" name="Science">
        <title>The plant cell wall-decomposing machinery underlies the functional diversity of forest fungi.</title>
        <authorList>
            <person name="Eastwood D.C."/>
            <person name="Floudas D."/>
            <person name="Binder M."/>
            <person name="Majcherczyk A."/>
            <person name="Schneider P."/>
            <person name="Aerts A."/>
            <person name="Asiegbu F.O."/>
            <person name="Baker S.E."/>
            <person name="Barry K."/>
            <person name="Bendiksby M."/>
            <person name="Blumentritt M."/>
            <person name="Coutinho P.M."/>
            <person name="Cullen D."/>
            <person name="de Vries R.P."/>
            <person name="Gathman A."/>
            <person name="Goodell B."/>
            <person name="Henrissat B."/>
            <person name="Ihrmark K."/>
            <person name="Kauserud H."/>
            <person name="Kohler A."/>
            <person name="LaButti K."/>
            <person name="Lapidus A."/>
            <person name="Lavin J.L."/>
            <person name="Lee Y.-H."/>
            <person name="Lindquist E."/>
            <person name="Lilly W."/>
            <person name="Lucas S."/>
            <person name="Morin E."/>
            <person name="Murat C."/>
            <person name="Oguiza J.A."/>
            <person name="Park J."/>
            <person name="Pisabarro A.G."/>
            <person name="Riley R."/>
            <person name="Rosling A."/>
            <person name="Salamov A."/>
            <person name="Schmidt O."/>
            <person name="Schmutz J."/>
            <person name="Skrede I."/>
            <person name="Stenlid J."/>
            <person name="Wiebenga A."/>
            <person name="Xie X."/>
            <person name="Kuees U."/>
            <person name="Hibbett D.S."/>
            <person name="Hoffmeister D."/>
            <person name="Hoegberg N."/>
            <person name="Martin F."/>
            <person name="Grigoriev I.V."/>
            <person name="Watkinson S.C."/>
        </authorList>
    </citation>
    <scope>NUCLEOTIDE SEQUENCE [LARGE SCALE GENOMIC DNA]</scope>
    <source>
        <strain evidence="2">S7.9</strain>
    </source>
</reference>
<dbReference type="RefSeq" id="XP_007312138.1">
    <property type="nucleotide sequence ID" value="XM_007312076.1"/>
</dbReference>
<dbReference type="HOGENOM" id="CLU_2147389_0_0_1"/>
<evidence type="ECO:0000313" key="2">
    <source>
        <dbReference type="Proteomes" id="UP000008064"/>
    </source>
</evidence>
<accession>F8NDM1</accession>
<organism evidence="2">
    <name type="scientific">Serpula lacrymans var. lacrymans (strain S7.9)</name>
    <name type="common">Dry rot fungus</name>
    <dbReference type="NCBI Taxonomy" id="578457"/>
    <lineage>
        <taxon>Eukaryota</taxon>
        <taxon>Fungi</taxon>
        <taxon>Dikarya</taxon>
        <taxon>Basidiomycota</taxon>
        <taxon>Agaricomycotina</taxon>
        <taxon>Agaricomycetes</taxon>
        <taxon>Agaricomycetidae</taxon>
        <taxon>Boletales</taxon>
        <taxon>Coniophorineae</taxon>
        <taxon>Serpulaceae</taxon>
        <taxon>Serpula</taxon>
    </lineage>
</organism>
<protein>
    <submittedName>
        <fullName evidence="1">Uncharacterized protein</fullName>
    </submittedName>
</protein>
<proteinExistence type="predicted"/>
<dbReference type="GeneID" id="18813815"/>
<sequence length="112" mass="12727">MSTCSWSRHAQFRSDSNLSAEVNRYLESRIRKQPIQVNAVVGPSGPNSLYLQDQSLQPDHSDLQLQEINHNLRYMTNLAQLEQLQTIMTFINTIREASLDNEIASGMADFTS</sequence>
<dbReference type="Proteomes" id="UP000008064">
    <property type="component" value="Unassembled WGS sequence"/>
</dbReference>